<sequence length="22" mass="2355">MSIVTSKNIIHAGVLLFSVILV</sequence>
<reference evidence="1" key="2">
    <citation type="journal article" date="2015" name="Data Brief">
        <title>Shoot transcriptome of the giant reed, Arundo donax.</title>
        <authorList>
            <person name="Barrero R.A."/>
            <person name="Guerrero F.D."/>
            <person name="Moolhuijzen P."/>
            <person name="Goolsby J.A."/>
            <person name="Tidwell J."/>
            <person name="Bellgard S.E."/>
            <person name="Bellgard M.I."/>
        </authorList>
    </citation>
    <scope>NUCLEOTIDE SEQUENCE</scope>
    <source>
        <tissue evidence="1">Shoot tissue taken approximately 20 cm above the soil surface</tissue>
    </source>
</reference>
<reference evidence="1" key="1">
    <citation type="submission" date="2014-09" db="EMBL/GenBank/DDBJ databases">
        <authorList>
            <person name="Magalhaes I.L.F."/>
            <person name="Oliveira U."/>
            <person name="Santos F.R."/>
            <person name="Vidigal T.H.D.A."/>
            <person name="Brescovit A.D."/>
            <person name="Santos A.J."/>
        </authorList>
    </citation>
    <scope>NUCLEOTIDE SEQUENCE</scope>
    <source>
        <tissue evidence="1">Shoot tissue taken approximately 20 cm above the soil surface</tissue>
    </source>
</reference>
<dbReference type="EMBL" id="GBRH01187076">
    <property type="protein sequence ID" value="JAE10820.1"/>
    <property type="molecule type" value="Transcribed_RNA"/>
</dbReference>
<dbReference type="AlphaFoldDB" id="A0A0A9FCQ5"/>
<name>A0A0A9FCQ5_ARUDO</name>
<organism evidence="1">
    <name type="scientific">Arundo donax</name>
    <name type="common">Giant reed</name>
    <name type="synonym">Donax arundinaceus</name>
    <dbReference type="NCBI Taxonomy" id="35708"/>
    <lineage>
        <taxon>Eukaryota</taxon>
        <taxon>Viridiplantae</taxon>
        <taxon>Streptophyta</taxon>
        <taxon>Embryophyta</taxon>
        <taxon>Tracheophyta</taxon>
        <taxon>Spermatophyta</taxon>
        <taxon>Magnoliopsida</taxon>
        <taxon>Liliopsida</taxon>
        <taxon>Poales</taxon>
        <taxon>Poaceae</taxon>
        <taxon>PACMAD clade</taxon>
        <taxon>Arundinoideae</taxon>
        <taxon>Arundineae</taxon>
        <taxon>Arundo</taxon>
    </lineage>
</organism>
<protein>
    <submittedName>
        <fullName evidence="1">Uncharacterized protein</fullName>
    </submittedName>
</protein>
<proteinExistence type="predicted"/>
<accession>A0A0A9FCQ5</accession>
<evidence type="ECO:0000313" key="1">
    <source>
        <dbReference type="EMBL" id="JAE10820.1"/>
    </source>
</evidence>